<proteinExistence type="predicted"/>
<sequence>MFKPFLQAFALVSLLLTLLPTQGLHSTIADSLNLPSTSTKKYQQNLSHNNMSITQGMNSLNMSITMKSLSWSHCSIIFCLIFLQKLTQSLAFCFTRALKKILLEFQC</sequence>
<evidence type="ECO:0000313" key="3">
    <source>
        <dbReference type="Proteomes" id="UP000825935"/>
    </source>
</evidence>
<organism evidence="2 3">
    <name type="scientific">Ceratopteris richardii</name>
    <name type="common">Triangle waterfern</name>
    <dbReference type="NCBI Taxonomy" id="49495"/>
    <lineage>
        <taxon>Eukaryota</taxon>
        <taxon>Viridiplantae</taxon>
        <taxon>Streptophyta</taxon>
        <taxon>Embryophyta</taxon>
        <taxon>Tracheophyta</taxon>
        <taxon>Polypodiopsida</taxon>
        <taxon>Polypodiidae</taxon>
        <taxon>Polypodiales</taxon>
        <taxon>Pteridineae</taxon>
        <taxon>Pteridaceae</taxon>
        <taxon>Parkerioideae</taxon>
        <taxon>Ceratopteris</taxon>
    </lineage>
</organism>
<accession>A0A8T2SL60</accession>
<evidence type="ECO:0000313" key="2">
    <source>
        <dbReference type="EMBL" id="KAH7352579.1"/>
    </source>
</evidence>
<dbReference type="Proteomes" id="UP000825935">
    <property type="component" value="Chromosome 19"/>
</dbReference>
<dbReference type="AlphaFoldDB" id="A0A8T2SL60"/>
<feature type="chain" id="PRO_5035731305" evidence="1">
    <location>
        <begin position="24"/>
        <end position="107"/>
    </location>
</feature>
<evidence type="ECO:0000256" key="1">
    <source>
        <dbReference type="SAM" id="SignalP"/>
    </source>
</evidence>
<feature type="signal peptide" evidence="1">
    <location>
        <begin position="1"/>
        <end position="23"/>
    </location>
</feature>
<keyword evidence="1" id="KW-0732">Signal</keyword>
<protein>
    <submittedName>
        <fullName evidence="2">Uncharacterized protein</fullName>
    </submittedName>
</protein>
<reference evidence="2" key="1">
    <citation type="submission" date="2021-08" db="EMBL/GenBank/DDBJ databases">
        <title>WGS assembly of Ceratopteris richardii.</title>
        <authorList>
            <person name="Marchant D.B."/>
            <person name="Chen G."/>
            <person name="Jenkins J."/>
            <person name="Shu S."/>
            <person name="Leebens-Mack J."/>
            <person name="Grimwood J."/>
            <person name="Schmutz J."/>
            <person name="Soltis P."/>
            <person name="Soltis D."/>
            <person name="Chen Z.-H."/>
        </authorList>
    </citation>
    <scope>NUCLEOTIDE SEQUENCE</scope>
    <source>
        <strain evidence="2">Whitten #5841</strain>
        <tissue evidence="2">Leaf</tissue>
    </source>
</reference>
<name>A0A8T2SL60_CERRI</name>
<dbReference type="EMBL" id="CM035424">
    <property type="protein sequence ID" value="KAH7352579.1"/>
    <property type="molecule type" value="Genomic_DNA"/>
</dbReference>
<keyword evidence="3" id="KW-1185">Reference proteome</keyword>
<comment type="caution">
    <text evidence="2">The sequence shown here is derived from an EMBL/GenBank/DDBJ whole genome shotgun (WGS) entry which is preliminary data.</text>
</comment>
<gene>
    <name evidence="2" type="ORF">KP509_19G052600</name>
</gene>